<evidence type="ECO:0000259" key="5">
    <source>
        <dbReference type="Pfam" id="PF08444"/>
    </source>
</evidence>
<feature type="domain" description="Glycine N-acyltransferase C-terminal" evidence="5">
    <location>
        <begin position="210"/>
        <end position="293"/>
    </location>
</feature>
<gene>
    <name evidence="6" type="ORF">BV898_07038</name>
</gene>
<proteinExistence type="inferred from homology"/>
<evidence type="ECO:0000259" key="4">
    <source>
        <dbReference type="Pfam" id="PF06021"/>
    </source>
</evidence>
<comment type="similarity">
    <text evidence="3">Belongs to the glycine N-acyltransferase family.</text>
</comment>
<organism evidence="6 7">
    <name type="scientific">Hypsibius exemplaris</name>
    <name type="common">Freshwater tardigrade</name>
    <dbReference type="NCBI Taxonomy" id="2072580"/>
    <lineage>
        <taxon>Eukaryota</taxon>
        <taxon>Metazoa</taxon>
        <taxon>Ecdysozoa</taxon>
        <taxon>Tardigrada</taxon>
        <taxon>Eutardigrada</taxon>
        <taxon>Parachela</taxon>
        <taxon>Hypsibioidea</taxon>
        <taxon>Hypsibiidae</taxon>
        <taxon>Hypsibius</taxon>
    </lineage>
</organism>
<protein>
    <recommendedName>
        <fullName evidence="3">Glycine N-acyltransferase-like protein</fullName>
        <ecNumber evidence="3">2.3.1.-</ecNumber>
    </recommendedName>
</protein>
<keyword evidence="7" id="KW-1185">Reference proteome</keyword>
<evidence type="ECO:0000256" key="1">
    <source>
        <dbReference type="ARBA" id="ARBA00022679"/>
    </source>
</evidence>
<accession>A0A1W0WV10</accession>
<keyword evidence="2 3" id="KW-0012">Acyltransferase</keyword>
<sequence>MLILERELFEQCLDYLRQYQPSSLPIYYLIYGICNKNHPWNGSEFVVDQWPNPKAIVCRPIASLKNAHRRDPSVRQICYTVTVWSCDPEKLEQLLSKPNILPWNREIMFHGVSCPGDRNAVENVCLREGELDVAAGNGCEQDCCDVMELRPETLRLCSLDVPVGFTVGCLLPCHAAQITKQWAFGGNESTKHFLEFVLNPDELGFPSAAVFDSSGKAVSYILFEAEGNMAMGYTDKEYRGRGFFRIVNYVLAKQLFDSGRRNTYVQIAPGNNASRSTYISLGAVDIPDWKQHWVLYRGRKDKSDRSFVPVTFNYLNEGFTK</sequence>
<keyword evidence="1 3" id="KW-0808">Transferase</keyword>
<dbReference type="PANTHER" id="PTHR15298">
    <property type="entry name" value="L-COA N-ACYLTRANSFERASE-RELATED"/>
    <property type="match status" value="1"/>
</dbReference>
<evidence type="ECO:0000313" key="7">
    <source>
        <dbReference type="Proteomes" id="UP000192578"/>
    </source>
</evidence>
<dbReference type="Pfam" id="PF06021">
    <property type="entry name" value="Gly_acyl_tr_N"/>
    <property type="match status" value="1"/>
</dbReference>
<dbReference type="GO" id="GO:0005739">
    <property type="term" value="C:mitochondrion"/>
    <property type="evidence" value="ECO:0007669"/>
    <property type="project" value="InterPro"/>
</dbReference>
<dbReference type="PANTHER" id="PTHR15298:SF1">
    <property type="entry name" value="GLYCINE N-ACYLTRANSFERASE-LIKE PROTEIN"/>
    <property type="match status" value="1"/>
</dbReference>
<evidence type="ECO:0000256" key="3">
    <source>
        <dbReference type="RuleBase" id="RU368002"/>
    </source>
</evidence>
<dbReference type="EMBL" id="MTYJ01000044">
    <property type="protein sequence ID" value="OQV18983.1"/>
    <property type="molecule type" value="Genomic_DNA"/>
</dbReference>
<dbReference type="SUPFAM" id="SSF55729">
    <property type="entry name" value="Acyl-CoA N-acyltransferases (Nat)"/>
    <property type="match status" value="1"/>
</dbReference>
<dbReference type="OrthoDB" id="61870at2759"/>
<dbReference type="InterPro" id="IPR013652">
    <property type="entry name" value="Glycine_N-acyltransferase_C"/>
</dbReference>
<dbReference type="AlphaFoldDB" id="A0A1W0WV10"/>
<dbReference type="Pfam" id="PF08444">
    <property type="entry name" value="Gly_acyl_tr_C"/>
    <property type="match status" value="1"/>
</dbReference>
<dbReference type="Gene3D" id="3.40.630.30">
    <property type="match status" value="1"/>
</dbReference>
<dbReference type="GO" id="GO:0047961">
    <property type="term" value="F:glycine N-acyltransferase activity"/>
    <property type="evidence" value="ECO:0007669"/>
    <property type="project" value="InterPro"/>
</dbReference>
<evidence type="ECO:0000256" key="2">
    <source>
        <dbReference type="ARBA" id="ARBA00023315"/>
    </source>
</evidence>
<dbReference type="InterPro" id="IPR016181">
    <property type="entry name" value="Acyl_CoA_acyltransferase"/>
</dbReference>
<dbReference type="InterPro" id="IPR010313">
    <property type="entry name" value="Glycine_N-acyltransferase"/>
</dbReference>
<name>A0A1W0WV10_HYPEX</name>
<feature type="domain" description="Glycine N-acyltransferase N-terminal" evidence="4">
    <location>
        <begin position="2"/>
        <end position="197"/>
    </location>
</feature>
<comment type="caution">
    <text evidence="6">The sequence shown here is derived from an EMBL/GenBank/DDBJ whole genome shotgun (WGS) entry which is preliminary data.</text>
</comment>
<dbReference type="InterPro" id="IPR015938">
    <property type="entry name" value="Glycine_N-acyltransferase_N"/>
</dbReference>
<reference evidence="7" key="1">
    <citation type="submission" date="2017-01" db="EMBL/GenBank/DDBJ databases">
        <title>Comparative genomics of anhydrobiosis in the tardigrade Hypsibius dujardini.</title>
        <authorList>
            <person name="Yoshida Y."/>
            <person name="Koutsovoulos G."/>
            <person name="Laetsch D."/>
            <person name="Stevens L."/>
            <person name="Kumar S."/>
            <person name="Horikawa D."/>
            <person name="Ishino K."/>
            <person name="Komine S."/>
            <person name="Tomita M."/>
            <person name="Blaxter M."/>
            <person name="Arakawa K."/>
        </authorList>
    </citation>
    <scope>NUCLEOTIDE SEQUENCE [LARGE SCALE GENOMIC DNA]</scope>
    <source>
        <strain evidence="7">Z151</strain>
    </source>
</reference>
<dbReference type="EC" id="2.3.1.-" evidence="3"/>
<dbReference type="Proteomes" id="UP000192578">
    <property type="component" value="Unassembled WGS sequence"/>
</dbReference>
<evidence type="ECO:0000313" key="6">
    <source>
        <dbReference type="EMBL" id="OQV18983.1"/>
    </source>
</evidence>